<name>A0A9P6GXQ3_9MICR</name>
<feature type="non-terminal residue" evidence="5">
    <location>
        <position position="1"/>
    </location>
</feature>
<keyword evidence="3" id="KW-0540">Nuclease</keyword>
<dbReference type="CDD" id="cd00303">
    <property type="entry name" value="retropepsin_like"/>
    <property type="match status" value="1"/>
</dbReference>
<dbReference type="GO" id="GO:0016779">
    <property type="term" value="F:nucleotidyltransferase activity"/>
    <property type="evidence" value="ECO:0007669"/>
    <property type="project" value="UniProtKB-KW"/>
</dbReference>
<reference evidence="5 6" key="1">
    <citation type="journal article" date="2020" name="Genome Biol. Evol.">
        <title>Comparative genomics of strictly vertically transmitted, feminizing microsporidia endosymbionts of amphipod crustaceans.</title>
        <authorList>
            <person name="Cormier A."/>
            <person name="Chebbi M.A."/>
            <person name="Giraud I."/>
            <person name="Wattier R."/>
            <person name="Teixeira M."/>
            <person name="Gilbert C."/>
            <person name="Rigaud T."/>
            <person name="Cordaux R."/>
        </authorList>
    </citation>
    <scope>NUCLEOTIDE SEQUENCE [LARGE SCALE GENOMIC DNA]</scope>
    <source>
        <strain evidence="5 6">Ou3-Ou53</strain>
    </source>
</reference>
<dbReference type="Proteomes" id="UP000740883">
    <property type="component" value="Unassembled WGS sequence"/>
</dbReference>
<evidence type="ECO:0000313" key="5">
    <source>
        <dbReference type="EMBL" id="KAF9744816.1"/>
    </source>
</evidence>
<feature type="non-terminal residue" evidence="5">
    <location>
        <position position="218"/>
    </location>
</feature>
<dbReference type="SUPFAM" id="SSF56672">
    <property type="entry name" value="DNA/RNA polymerases"/>
    <property type="match status" value="1"/>
</dbReference>
<dbReference type="Pfam" id="PF08284">
    <property type="entry name" value="RVP_2"/>
    <property type="match status" value="1"/>
</dbReference>
<keyword evidence="4" id="KW-0255">Endonuclease</keyword>
<dbReference type="InterPro" id="IPR050951">
    <property type="entry name" value="Retrovirus_Pol_polyprotein"/>
</dbReference>
<dbReference type="GO" id="GO:0004519">
    <property type="term" value="F:endonuclease activity"/>
    <property type="evidence" value="ECO:0007669"/>
    <property type="project" value="UniProtKB-KW"/>
</dbReference>
<evidence type="ECO:0000256" key="4">
    <source>
        <dbReference type="ARBA" id="ARBA00022759"/>
    </source>
</evidence>
<sequence length="218" mass="25516">KVDEIIKENSIYLRGYKFRLIIDTGSQHNFITRKVVEKINISPWKLKDPLKLYTCLLEEFIIEDYVSVEFEVRGIRYRGIFYILPKREDYTVILGRDWIKNNKVVESSKIISATSEEALERLNQTKEMGYTGIVCEIKTKPGFKIVEVPYRISQAMEIKVDKEIERLLKKGYVRESRSSWLNNVRPVEKKDGTVRLTTNLVGLNSLVDLDSYSLPRME</sequence>
<keyword evidence="2" id="KW-0548">Nucleotidyltransferase</keyword>
<dbReference type="Gene3D" id="2.40.70.10">
    <property type="entry name" value="Acid Proteases"/>
    <property type="match status" value="1"/>
</dbReference>
<evidence type="ECO:0000256" key="1">
    <source>
        <dbReference type="ARBA" id="ARBA00022679"/>
    </source>
</evidence>
<dbReference type="PANTHER" id="PTHR37984:SF5">
    <property type="entry name" value="PROTEIN NYNRIN-LIKE"/>
    <property type="match status" value="1"/>
</dbReference>
<dbReference type="AlphaFoldDB" id="A0A9P6GXQ3"/>
<keyword evidence="1" id="KW-0808">Transferase</keyword>
<dbReference type="InterPro" id="IPR021109">
    <property type="entry name" value="Peptidase_aspartic_dom_sf"/>
</dbReference>
<dbReference type="Gene3D" id="3.10.10.10">
    <property type="entry name" value="HIV Type 1 Reverse Transcriptase, subunit A, domain 1"/>
    <property type="match status" value="1"/>
</dbReference>
<keyword evidence="4" id="KW-0378">Hydrolase</keyword>
<evidence type="ECO:0000313" key="6">
    <source>
        <dbReference type="Proteomes" id="UP000740883"/>
    </source>
</evidence>
<comment type="caution">
    <text evidence="5">The sequence shown here is derived from an EMBL/GenBank/DDBJ whole genome shotgun (WGS) entry which is preliminary data.</text>
</comment>
<evidence type="ECO:0000256" key="2">
    <source>
        <dbReference type="ARBA" id="ARBA00022695"/>
    </source>
</evidence>
<proteinExistence type="predicted"/>
<dbReference type="InterPro" id="IPR043502">
    <property type="entry name" value="DNA/RNA_pol_sf"/>
</dbReference>
<keyword evidence="6" id="KW-1185">Reference proteome</keyword>
<dbReference type="PANTHER" id="PTHR37984">
    <property type="entry name" value="PROTEIN CBG26694"/>
    <property type="match status" value="1"/>
</dbReference>
<accession>A0A9P6GXQ3</accession>
<evidence type="ECO:0000256" key="3">
    <source>
        <dbReference type="ARBA" id="ARBA00022722"/>
    </source>
</evidence>
<gene>
    <name evidence="5" type="primary">TY3B-G_11</name>
    <name evidence="5" type="ORF">NGRA_3571</name>
</gene>
<dbReference type="EMBL" id="SBJO01001500">
    <property type="protein sequence ID" value="KAF9744816.1"/>
    <property type="molecule type" value="Genomic_DNA"/>
</dbReference>
<dbReference type="OrthoDB" id="3250101at2759"/>
<organism evidence="5 6">
    <name type="scientific">Nosema granulosis</name>
    <dbReference type="NCBI Taxonomy" id="83296"/>
    <lineage>
        <taxon>Eukaryota</taxon>
        <taxon>Fungi</taxon>
        <taxon>Fungi incertae sedis</taxon>
        <taxon>Microsporidia</taxon>
        <taxon>Nosematidae</taxon>
        <taxon>Nosema</taxon>
    </lineage>
</organism>
<dbReference type="SUPFAM" id="SSF50630">
    <property type="entry name" value="Acid proteases"/>
    <property type="match status" value="1"/>
</dbReference>
<protein>
    <submittedName>
        <fullName evidence="5">Transposon Ty3-G Gag-Pol polyprotein</fullName>
    </submittedName>
</protein>